<dbReference type="Proteomes" id="UP000767238">
    <property type="component" value="Unassembled WGS sequence"/>
</dbReference>
<feature type="non-terminal residue" evidence="1">
    <location>
        <position position="103"/>
    </location>
</feature>
<protein>
    <submittedName>
        <fullName evidence="1">Uncharacterized protein</fullName>
    </submittedName>
</protein>
<dbReference type="AlphaFoldDB" id="A0A9P8GQ25"/>
<sequence>MRLPIADRQSFTFFSRPILDIPSPHTFFPEALRMALDRLSRDISWDIVALMKKVIVHGRYIWSSLCLSANFPSFDTNTLEARLFITASTRVLYGQPLDTRLDR</sequence>
<proteinExistence type="predicted"/>
<accession>A0A9P8GQ25</accession>
<gene>
    <name evidence="1" type="ORF">KCV03_g340</name>
</gene>
<organism evidence="1 2">
    <name type="scientific">Aureobasidium melanogenum</name>
    <name type="common">Aureobasidium pullulans var. melanogenum</name>
    <dbReference type="NCBI Taxonomy" id="46634"/>
    <lineage>
        <taxon>Eukaryota</taxon>
        <taxon>Fungi</taxon>
        <taxon>Dikarya</taxon>
        <taxon>Ascomycota</taxon>
        <taxon>Pezizomycotina</taxon>
        <taxon>Dothideomycetes</taxon>
        <taxon>Dothideomycetidae</taxon>
        <taxon>Dothideales</taxon>
        <taxon>Saccotheciaceae</taxon>
        <taxon>Aureobasidium</taxon>
    </lineage>
</organism>
<evidence type="ECO:0000313" key="1">
    <source>
        <dbReference type="EMBL" id="KAH0237745.1"/>
    </source>
</evidence>
<evidence type="ECO:0000313" key="2">
    <source>
        <dbReference type="Proteomes" id="UP000767238"/>
    </source>
</evidence>
<reference evidence="1" key="1">
    <citation type="journal article" date="2021" name="J Fungi (Basel)">
        <title>Virulence traits and population genomics of the black yeast Aureobasidium melanogenum.</title>
        <authorList>
            <person name="Cernosa A."/>
            <person name="Sun X."/>
            <person name="Gostincar C."/>
            <person name="Fang C."/>
            <person name="Gunde-Cimerman N."/>
            <person name="Song Z."/>
        </authorList>
    </citation>
    <scope>NUCLEOTIDE SEQUENCE</scope>
    <source>
        <strain evidence="1">EXF-8016</strain>
    </source>
</reference>
<name>A0A9P8GQ25_AURME</name>
<comment type="caution">
    <text evidence="1">The sequence shown here is derived from an EMBL/GenBank/DDBJ whole genome shotgun (WGS) entry which is preliminary data.</text>
</comment>
<reference evidence="1" key="2">
    <citation type="submission" date="2021-08" db="EMBL/GenBank/DDBJ databases">
        <authorList>
            <person name="Gostincar C."/>
            <person name="Sun X."/>
            <person name="Song Z."/>
            <person name="Gunde-Cimerman N."/>
        </authorList>
    </citation>
    <scope>NUCLEOTIDE SEQUENCE</scope>
    <source>
        <strain evidence="1">EXF-8016</strain>
    </source>
</reference>
<dbReference type="EMBL" id="JAHFYH010000001">
    <property type="protein sequence ID" value="KAH0237745.1"/>
    <property type="molecule type" value="Genomic_DNA"/>
</dbReference>